<name>E4X5Y3_OIKDI</name>
<dbReference type="AlphaFoldDB" id="E4X5Y3"/>
<feature type="transmembrane region" description="Helical" evidence="1">
    <location>
        <begin position="92"/>
        <end position="118"/>
    </location>
</feature>
<keyword evidence="1" id="KW-0812">Transmembrane</keyword>
<organism evidence="2">
    <name type="scientific">Oikopleura dioica</name>
    <name type="common">Tunicate</name>
    <dbReference type="NCBI Taxonomy" id="34765"/>
    <lineage>
        <taxon>Eukaryota</taxon>
        <taxon>Metazoa</taxon>
        <taxon>Chordata</taxon>
        <taxon>Tunicata</taxon>
        <taxon>Appendicularia</taxon>
        <taxon>Copelata</taxon>
        <taxon>Oikopleuridae</taxon>
        <taxon>Oikopleura</taxon>
    </lineage>
</organism>
<reference evidence="2" key="1">
    <citation type="journal article" date="2010" name="Science">
        <title>Plasticity of animal genome architecture unmasked by rapid evolution of a pelagic tunicate.</title>
        <authorList>
            <person name="Denoeud F."/>
            <person name="Henriet S."/>
            <person name="Mungpakdee S."/>
            <person name="Aury J.M."/>
            <person name="Da Silva C."/>
            <person name="Brinkmann H."/>
            <person name="Mikhaleva J."/>
            <person name="Olsen L.C."/>
            <person name="Jubin C."/>
            <person name="Canestro C."/>
            <person name="Bouquet J.M."/>
            <person name="Danks G."/>
            <person name="Poulain J."/>
            <person name="Campsteijn C."/>
            <person name="Adamski M."/>
            <person name="Cross I."/>
            <person name="Yadetie F."/>
            <person name="Muffato M."/>
            <person name="Louis A."/>
            <person name="Butcher S."/>
            <person name="Tsagkogeorga G."/>
            <person name="Konrad A."/>
            <person name="Singh S."/>
            <person name="Jensen M.F."/>
            <person name="Cong E.H."/>
            <person name="Eikeseth-Otteraa H."/>
            <person name="Noel B."/>
            <person name="Anthouard V."/>
            <person name="Porcel B.M."/>
            <person name="Kachouri-Lafond R."/>
            <person name="Nishino A."/>
            <person name="Ugolini M."/>
            <person name="Chourrout P."/>
            <person name="Nishida H."/>
            <person name="Aasland R."/>
            <person name="Huzurbazar S."/>
            <person name="Westhof E."/>
            <person name="Delsuc F."/>
            <person name="Lehrach H."/>
            <person name="Reinhardt R."/>
            <person name="Weissenbach J."/>
            <person name="Roy S.W."/>
            <person name="Artiguenave F."/>
            <person name="Postlethwait J.H."/>
            <person name="Manak J.R."/>
            <person name="Thompson E.M."/>
            <person name="Jaillon O."/>
            <person name="Du Pasquier L."/>
            <person name="Boudinot P."/>
            <person name="Liberles D.A."/>
            <person name="Volff J.N."/>
            <person name="Philippe H."/>
            <person name="Lenhard B."/>
            <person name="Roest Crollius H."/>
            <person name="Wincker P."/>
            <person name="Chourrout D."/>
        </authorList>
    </citation>
    <scope>NUCLEOTIDE SEQUENCE [LARGE SCALE GENOMIC DNA]</scope>
</reference>
<evidence type="ECO:0000313" key="3">
    <source>
        <dbReference type="Proteomes" id="UP000001307"/>
    </source>
</evidence>
<proteinExistence type="predicted"/>
<feature type="transmembrane region" description="Helical" evidence="1">
    <location>
        <begin position="57"/>
        <end position="80"/>
    </location>
</feature>
<dbReference type="Proteomes" id="UP000001307">
    <property type="component" value="Unassembled WGS sequence"/>
</dbReference>
<protein>
    <submittedName>
        <fullName evidence="2">Uncharacterized protein</fullName>
    </submittedName>
</protein>
<keyword evidence="1" id="KW-0472">Membrane</keyword>
<keyword evidence="3" id="KW-1185">Reference proteome</keyword>
<gene>
    <name evidence="2" type="ORF">GSOID_T00002645001</name>
</gene>
<accession>E4X5Y3</accession>
<keyword evidence="1" id="KW-1133">Transmembrane helix</keyword>
<dbReference type="EMBL" id="FN653026">
    <property type="protein sequence ID" value="CBY07656.1"/>
    <property type="molecule type" value="Genomic_DNA"/>
</dbReference>
<feature type="transmembrane region" description="Helical" evidence="1">
    <location>
        <begin position="21"/>
        <end position="51"/>
    </location>
</feature>
<evidence type="ECO:0000313" key="2">
    <source>
        <dbReference type="EMBL" id="CBY07656.1"/>
    </source>
</evidence>
<evidence type="ECO:0000256" key="1">
    <source>
        <dbReference type="SAM" id="Phobius"/>
    </source>
</evidence>
<sequence length="269" mass="30042">MDERQIGPKWKGSKFEMRCGLFGLSCHVGIILVINMISSMVVLGTQGVFIYKKSSTFALGGFTGPFLEIFLVFICVTMWCHKHSITLVRMQFAFAILTAICSGALFVIDCALVAVFILLDESSFSILVLSCEIAGAFGLFCTTIPFLVGGNWLLSVKQDEEDKKKLKTTDSWIVRNRIKPGLQFLDIDEIAAQNTTSTGIYSISANDSFRFSPTNGRILRPVHLGEYPPNYSDIFPKQPFSWGERRYEDSIVEKADDFTLVKTSIGFHV</sequence>
<dbReference type="OrthoDB" id="10294903at2759"/>
<dbReference type="InParanoid" id="E4X5Y3"/>
<feature type="transmembrane region" description="Helical" evidence="1">
    <location>
        <begin position="124"/>
        <end position="154"/>
    </location>
</feature>